<proteinExistence type="predicted"/>
<sequence length="1033" mass="113256">MADFRGMLCWEPAVAASTINTEAVSPSRSVFLATHAPLRIKRARIMDGKELAIEGDPIGEKAVLKDFMALRADSGALLMPVVGESGSGKSHLVRWVREQLAVMEEGADKREVIYLEKSKTSLKAVVSTLIAKAESNELAQLKEDINRFTEDIDEESLARRILNELSEALEATSPNSESRPLARMLVGPGKLAAVLLDPHVRAELLAPGKFVPELAHQLIHNRRDGQADRPEGFSVSDLPLDIRDIQSASGMAQRLLGTMSTRGDLQGIAVDLLNRHLEAAIKSAANLGAGRLLDAMKQVREEYHRQGKEIVLLIEDFALIQGVQRDLLDAVVEAANREGKTTLAPIRTLMAVTTGYFQSLDETALTRIQAGTGYVYHLDVPFSPEETGRTEIASFVGRYLNAGRLGREELERAGNDEVPNKCATCPLRTECHEAFGATSDGYGLYPFNESSLVRAVHSTADQAKPWSFNPRVVLGSVVRPVLVEHATAMQRGEFPDPMFRQRFRPTKLDRLVSRDVLGFVAENDHDPSSAERRNLVLEFWGDAPEHANSLHPTILEAFSLEPLGGEEGQSRPPASVTVREQTGAGETKPETGASGKRDELPRELQRMLETVDEWLTREGGLDTATANRVRVVVSAAVLQRYQWNSPLMREVGSTELRRAAWPTKATIVSIEGAKENLAGIENAPITFSRRPKDSWFFDSLLKADRELPARAEDIRRLAFLAEKHGRDLTARLQRHMEVTDDHLVAGFRASLLGAALAGKAWPGMSPSQLIAAALDDGQEWRREDGGIRAEKWMDMLQGHLNARPELVKQLRFAVGIAQGIGAVNMVDAARVLPLLDRAASSWNWDAEALDIPKWVKSAVTGFASWTTLLEDQLNRHEELLTSIRSRQPRGTTSVQTMAAIRDVLGAAREVGLPLTAEQTRQFNALLQDAQNADWKAISALEDDLAKAGNDSRDSSTRQHARVVAAVKDRGNSLKLIQQLLIASNDWLDAALASAESRSSGSAGDSAAEDVGQICVEWQALTAVPSAEDDGEDW</sequence>
<name>A0ACC6QFV9_9ACTN</name>
<gene>
    <name evidence="1" type="primary">dpdH</name>
    <name evidence="1" type="ORF">WKI58_11475</name>
</gene>
<dbReference type="EMBL" id="JBBKAI010000002">
    <property type="protein sequence ID" value="MEJ8657138.1"/>
    <property type="molecule type" value="Genomic_DNA"/>
</dbReference>
<organism evidence="1 2">
    <name type="scientific">Streptomyces pratisoli</name>
    <dbReference type="NCBI Taxonomy" id="3139917"/>
    <lineage>
        <taxon>Bacteria</taxon>
        <taxon>Bacillati</taxon>
        <taxon>Actinomycetota</taxon>
        <taxon>Actinomycetes</taxon>
        <taxon>Kitasatosporales</taxon>
        <taxon>Streptomycetaceae</taxon>
        <taxon>Streptomyces</taxon>
    </lineage>
</organism>
<keyword evidence="2" id="KW-1185">Reference proteome</keyword>
<dbReference type="Proteomes" id="UP001375539">
    <property type="component" value="Unassembled WGS sequence"/>
</dbReference>
<reference evidence="1" key="1">
    <citation type="submission" date="2024-03" db="EMBL/GenBank/DDBJ databases">
        <title>Novel Streptomyces species of biotechnological and ecological value are a feature of Machair soil.</title>
        <authorList>
            <person name="Prole J.R."/>
            <person name="Goodfellow M."/>
            <person name="Allenby N."/>
            <person name="Ward A.C."/>
        </authorList>
    </citation>
    <scope>NUCLEOTIDE SEQUENCE</scope>
    <source>
        <strain evidence="1">MS1.AVA.4</strain>
    </source>
</reference>
<comment type="caution">
    <text evidence="1">The sequence shown here is derived from an EMBL/GenBank/DDBJ whole genome shotgun (WGS) entry which is preliminary data.</text>
</comment>
<evidence type="ECO:0000313" key="1">
    <source>
        <dbReference type="EMBL" id="MEJ8657138.1"/>
    </source>
</evidence>
<accession>A0ACC6QFV9</accession>
<protein>
    <submittedName>
        <fullName evidence="1">Protein DpdH</fullName>
    </submittedName>
</protein>
<evidence type="ECO:0000313" key="2">
    <source>
        <dbReference type="Proteomes" id="UP001375539"/>
    </source>
</evidence>